<evidence type="ECO:0000256" key="1">
    <source>
        <dbReference type="ARBA" id="ARBA00004173"/>
    </source>
</evidence>
<dbReference type="InterPro" id="IPR050188">
    <property type="entry name" value="RluA_PseudoU_synthase"/>
</dbReference>
<dbReference type="InterPro" id="IPR006145">
    <property type="entry name" value="PsdUridine_synth_RsuA/RluA"/>
</dbReference>
<dbReference type="SUPFAM" id="SSF55120">
    <property type="entry name" value="Pseudouridine synthase"/>
    <property type="match status" value="1"/>
</dbReference>
<comment type="similarity">
    <text evidence="2">Belongs to the pseudouridine synthase RluA family.</text>
</comment>
<dbReference type="InterPro" id="IPR020103">
    <property type="entry name" value="PsdUridine_synth_cat_dom_sf"/>
</dbReference>
<evidence type="ECO:0000256" key="2">
    <source>
        <dbReference type="ARBA" id="ARBA00010876"/>
    </source>
</evidence>
<name>A0AAV5M2N7_9ROSI</name>
<feature type="domain" description="Pseudouridine synthase RsuA/RluA-like" evidence="5">
    <location>
        <begin position="121"/>
        <end position="277"/>
    </location>
</feature>
<dbReference type="GO" id="GO:0009982">
    <property type="term" value="F:pseudouridine synthase activity"/>
    <property type="evidence" value="ECO:0007669"/>
    <property type="project" value="InterPro"/>
</dbReference>
<sequence>MATRKEEENGSRCLHFLNRSVALHLEDNLSPTLLEQPKPLLRRRRLSGSCGAARSCCTMGNSQLKRVGAKDLLNIGDRICIPISVQELPAEKQELQEKQWHCAEEEVNFLRSLELYKDSAIIVINKPPGMPVQGGIGIKRSLDELAATCLRYDHSEPPQLVHRLDRDSSGILVMGRTRTSATVLHSIFREKPCGASKEDTDSKERILQRQYWALVIGSPRRPKGLVSASLSKVVVGDGKSERITVIDNVQSVPSQHAITEYRVIKSTSHSNLISIFISHSIELKAKHMWELSLVLAMQFAIFIQTSLIWTPGTL</sequence>
<keyword evidence="3" id="KW-0496">Mitochondrion</keyword>
<proteinExistence type="inferred from homology"/>
<evidence type="ECO:0000259" key="5">
    <source>
        <dbReference type="Pfam" id="PF00849"/>
    </source>
</evidence>
<protein>
    <recommendedName>
        <fullName evidence="5">Pseudouridine synthase RsuA/RluA-like domain-containing protein</fullName>
    </recommendedName>
</protein>
<evidence type="ECO:0000313" key="7">
    <source>
        <dbReference type="Proteomes" id="UP001054252"/>
    </source>
</evidence>
<keyword evidence="4" id="KW-0413">Isomerase</keyword>
<dbReference type="GO" id="GO:0000455">
    <property type="term" value="P:enzyme-directed rRNA pseudouridine synthesis"/>
    <property type="evidence" value="ECO:0007669"/>
    <property type="project" value="TreeGrafter"/>
</dbReference>
<dbReference type="EMBL" id="BPVZ01000166">
    <property type="protein sequence ID" value="GKV43188.1"/>
    <property type="molecule type" value="Genomic_DNA"/>
</dbReference>
<accession>A0AAV5M2N7</accession>
<comment type="caution">
    <text evidence="6">The sequence shown here is derived from an EMBL/GenBank/DDBJ whole genome shotgun (WGS) entry which is preliminary data.</text>
</comment>
<dbReference type="AlphaFoldDB" id="A0AAV5M2N7"/>
<dbReference type="PANTHER" id="PTHR21600">
    <property type="entry name" value="MITOCHONDRIAL RNA PSEUDOURIDINE SYNTHASE"/>
    <property type="match status" value="1"/>
</dbReference>
<dbReference type="Pfam" id="PF00849">
    <property type="entry name" value="PseudoU_synth_2"/>
    <property type="match status" value="1"/>
</dbReference>
<dbReference type="Proteomes" id="UP001054252">
    <property type="component" value="Unassembled WGS sequence"/>
</dbReference>
<evidence type="ECO:0000256" key="3">
    <source>
        <dbReference type="ARBA" id="ARBA00023128"/>
    </source>
</evidence>
<gene>
    <name evidence="6" type="ORF">SLEP1_g50510</name>
</gene>
<comment type="subcellular location">
    <subcellularLocation>
        <location evidence="1">Mitochondrion</location>
    </subcellularLocation>
</comment>
<reference evidence="6 7" key="1">
    <citation type="journal article" date="2021" name="Commun. Biol.">
        <title>The genome of Shorea leprosula (Dipterocarpaceae) highlights the ecological relevance of drought in aseasonal tropical rainforests.</title>
        <authorList>
            <person name="Ng K.K.S."/>
            <person name="Kobayashi M.J."/>
            <person name="Fawcett J.A."/>
            <person name="Hatakeyama M."/>
            <person name="Paape T."/>
            <person name="Ng C.H."/>
            <person name="Ang C.C."/>
            <person name="Tnah L.H."/>
            <person name="Lee C.T."/>
            <person name="Nishiyama T."/>
            <person name="Sese J."/>
            <person name="O'Brien M.J."/>
            <person name="Copetti D."/>
            <person name="Mohd Noor M.I."/>
            <person name="Ong R.C."/>
            <person name="Putra M."/>
            <person name="Sireger I.Z."/>
            <person name="Indrioko S."/>
            <person name="Kosugi Y."/>
            <person name="Izuno A."/>
            <person name="Isagi Y."/>
            <person name="Lee S.L."/>
            <person name="Shimizu K.K."/>
        </authorList>
    </citation>
    <scope>NUCLEOTIDE SEQUENCE [LARGE SCALE GENOMIC DNA]</scope>
    <source>
        <strain evidence="6">214</strain>
    </source>
</reference>
<evidence type="ECO:0000313" key="6">
    <source>
        <dbReference type="EMBL" id="GKV43188.1"/>
    </source>
</evidence>
<dbReference type="CDD" id="cd02869">
    <property type="entry name" value="PseudoU_synth_RluA_like"/>
    <property type="match status" value="1"/>
</dbReference>
<organism evidence="6 7">
    <name type="scientific">Rubroshorea leprosula</name>
    <dbReference type="NCBI Taxonomy" id="152421"/>
    <lineage>
        <taxon>Eukaryota</taxon>
        <taxon>Viridiplantae</taxon>
        <taxon>Streptophyta</taxon>
        <taxon>Embryophyta</taxon>
        <taxon>Tracheophyta</taxon>
        <taxon>Spermatophyta</taxon>
        <taxon>Magnoliopsida</taxon>
        <taxon>eudicotyledons</taxon>
        <taxon>Gunneridae</taxon>
        <taxon>Pentapetalae</taxon>
        <taxon>rosids</taxon>
        <taxon>malvids</taxon>
        <taxon>Malvales</taxon>
        <taxon>Dipterocarpaceae</taxon>
        <taxon>Rubroshorea</taxon>
    </lineage>
</organism>
<dbReference type="Gene3D" id="3.30.2350.10">
    <property type="entry name" value="Pseudouridine synthase"/>
    <property type="match status" value="1"/>
</dbReference>
<dbReference type="PANTHER" id="PTHR21600:SF81">
    <property type="entry name" value="21S RRNA PSEUDOURIDINE(2819) SYNTHASE"/>
    <property type="match status" value="1"/>
</dbReference>
<dbReference type="GO" id="GO:0005739">
    <property type="term" value="C:mitochondrion"/>
    <property type="evidence" value="ECO:0007669"/>
    <property type="project" value="UniProtKB-SubCell"/>
</dbReference>
<evidence type="ECO:0000256" key="4">
    <source>
        <dbReference type="ARBA" id="ARBA00023235"/>
    </source>
</evidence>
<dbReference type="GO" id="GO:0003723">
    <property type="term" value="F:RNA binding"/>
    <property type="evidence" value="ECO:0007669"/>
    <property type="project" value="InterPro"/>
</dbReference>
<keyword evidence="7" id="KW-1185">Reference proteome</keyword>